<organism evidence="2 3">
    <name type="scientific">Mycena sanguinolenta</name>
    <dbReference type="NCBI Taxonomy" id="230812"/>
    <lineage>
        <taxon>Eukaryota</taxon>
        <taxon>Fungi</taxon>
        <taxon>Dikarya</taxon>
        <taxon>Basidiomycota</taxon>
        <taxon>Agaricomycotina</taxon>
        <taxon>Agaricomycetes</taxon>
        <taxon>Agaricomycetidae</taxon>
        <taxon>Agaricales</taxon>
        <taxon>Marasmiineae</taxon>
        <taxon>Mycenaceae</taxon>
        <taxon>Mycena</taxon>
    </lineage>
</organism>
<protein>
    <recommendedName>
        <fullName evidence="4">Protein kinase domain-containing protein</fullName>
    </recommendedName>
</protein>
<accession>A0A8H6ZG34</accession>
<dbReference type="EMBL" id="JACAZH010000001">
    <property type="protein sequence ID" value="KAF7377087.1"/>
    <property type="molecule type" value="Genomic_DNA"/>
</dbReference>
<name>A0A8H6ZG34_9AGAR</name>
<feature type="compositionally biased region" description="Basic and acidic residues" evidence="1">
    <location>
        <begin position="555"/>
        <end position="570"/>
    </location>
</feature>
<feature type="region of interest" description="Disordered" evidence="1">
    <location>
        <begin position="542"/>
        <end position="590"/>
    </location>
</feature>
<evidence type="ECO:0008006" key="4">
    <source>
        <dbReference type="Google" id="ProtNLM"/>
    </source>
</evidence>
<keyword evidence="3" id="KW-1185">Reference proteome</keyword>
<evidence type="ECO:0000313" key="3">
    <source>
        <dbReference type="Proteomes" id="UP000623467"/>
    </source>
</evidence>
<sequence>MDDQPHPSPKFMHSPTCDPEIPSHASGMFSHSQQFTVTGGTFTNITKNYAAARDLPLDFRMIPMGDIDLRDQIRVDDHRAVAYFQRPRACARRMHSAKARIDGQKSRVTVAIYQGNDAEEEWRNDLAKYTSMRHPNIMQICGAASSNGIRATLFNDNLIPLQEVLDRHRDSHFSTVYIYACCNKDFLEVHNYIASEFHRGLSSAECANWIRRSNNRLCIELTRASDILWLDTEPPESPALSGIYSLTSGAETIRMFIDSLTLEQYHRICNWNLAQHEHFYICAFTIVNPGAVFHCSSDPLEDSAEIAFLPGTEAPCHSDWTTSKGGTREVMPNGWTRDIFNKTLSIFIYSSRSDWGTWLSQANHIFHCLHIVSDFKNYGTPSAQSLFGFDPLMQITEDPPLGFLFLCPVQDFLTCPSSFCWPACAAYWSLDPLGVDRLSPEDATRLGFPFFELTIEADGYTWDASVYEGLRQFHQAKCFDPYSQDVARYLGHSLYQVSSQVRGPSAYVDSDGEDFDADIDSDFNSAFTEGYKLEYPTLACDESDGEAGEAQSSHCAEDVHDSAGRDDGSKNADISNYENHDTSESTAEEDTVAEEIFVPSRSFNVLMSMQLVSILFLGLSWVYDHVAVSFV</sequence>
<evidence type="ECO:0000313" key="2">
    <source>
        <dbReference type="EMBL" id="KAF7377087.1"/>
    </source>
</evidence>
<reference evidence="2" key="1">
    <citation type="submission" date="2020-05" db="EMBL/GenBank/DDBJ databases">
        <title>Mycena genomes resolve the evolution of fungal bioluminescence.</title>
        <authorList>
            <person name="Tsai I.J."/>
        </authorList>
    </citation>
    <scope>NUCLEOTIDE SEQUENCE</scope>
    <source>
        <strain evidence="2">160909Yilan</strain>
    </source>
</reference>
<dbReference type="AlphaFoldDB" id="A0A8H6ZG34"/>
<proteinExistence type="predicted"/>
<dbReference type="Proteomes" id="UP000623467">
    <property type="component" value="Unassembled WGS sequence"/>
</dbReference>
<gene>
    <name evidence="2" type="ORF">MSAN_00127300</name>
</gene>
<comment type="caution">
    <text evidence="2">The sequence shown here is derived from an EMBL/GenBank/DDBJ whole genome shotgun (WGS) entry which is preliminary data.</text>
</comment>
<dbReference type="OrthoDB" id="258495at2759"/>
<evidence type="ECO:0000256" key="1">
    <source>
        <dbReference type="SAM" id="MobiDB-lite"/>
    </source>
</evidence>